<dbReference type="PANTHER" id="PTHR31838:SF1">
    <property type="entry name" value="CENTROSOMAL PROTEIN OF 55 KDA"/>
    <property type="match status" value="1"/>
</dbReference>
<feature type="region of interest" description="Disordered" evidence="3">
    <location>
        <begin position="554"/>
        <end position="648"/>
    </location>
</feature>
<reference evidence="5" key="1">
    <citation type="submission" date="2022-11" db="EMBL/GenBank/DDBJ databases">
        <title>Centuries of genome instability and evolution in soft-shell clam transmissible cancer (bioRxiv).</title>
        <authorList>
            <person name="Hart S.F.M."/>
            <person name="Yonemitsu M.A."/>
            <person name="Giersch R.M."/>
            <person name="Beal B.F."/>
            <person name="Arriagada G."/>
            <person name="Davis B.W."/>
            <person name="Ostrander E.A."/>
            <person name="Goff S.P."/>
            <person name="Metzger M.J."/>
        </authorList>
    </citation>
    <scope>NUCLEOTIDE SEQUENCE</scope>
    <source>
        <strain evidence="5">MELC-2E11</strain>
        <tissue evidence="5">Siphon/mantle</tissue>
    </source>
</reference>
<dbReference type="InterPro" id="IPR038926">
    <property type="entry name" value="CEP55"/>
</dbReference>
<feature type="coiled-coil region" evidence="2">
    <location>
        <begin position="118"/>
        <end position="208"/>
    </location>
</feature>
<evidence type="ECO:0000313" key="5">
    <source>
        <dbReference type="EMBL" id="WAR21839.1"/>
    </source>
</evidence>
<sequence length="686" mass="77817">MDTAVTMVTSPIASLSGSSLAPEVERDALREKVEHFKVLIRKLQEDLQSHKIRKGGAETVSKLLQESKQESVGLKKKIGQLETVIRNLQSRLEKHGLSTEIVLNENETYVPGHSKRLLENLTRENSRLRNLARSKSGDPEELAYLQQTNADLQREKNALEANVFELQHILQSSDSEKDQTITLLREELAQCQNEVASREEKVRHLAEESRTLQQQLFSVAEQCRQLARKLDEQGKITTPETVCSESTNDDLALLIHDKISIQCARSSDNSGELARMAEENKLLRKQHKEVYDMNRRWQEHNGQRDAYLTQLQTELAHFRAQVAELEARRGDLAPDTQAEVNQVLDENRRLSKETEHHKRLLTQIVSERDRFKREFENAHEQIGGLKAEMRQLRSAPAMNGGSGGGGRTDASETIEALKAQIQICTEDFESERRDRERAQNKVSRLETETTRLRKEIESLKRSMSNMANTWVSPRNDYPAPRNEYSEVPFHNNAVQQSCEGLAARGVSSSPKRDVRLNLDRFNVIDGAHVTNPSDVTSPTMESYVYVENRPVIMDNMTDNTDSGNPGTEPQSFRQVYNVPNVPDQRIYIGQSPDRRESKDDEKFLSLNASSFSSHSKDSDHARDSGSPPNSKRTSYDLTTEVTSSDQTMRQTMSLPVETILRCPSCDKGFTNTQHPELLAHIESCCD</sequence>
<feature type="domain" description="NF-kappa-B essential modulator NEMO CC2-LZ" evidence="4">
    <location>
        <begin position="354"/>
        <end position="460"/>
    </location>
</feature>
<dbReference type="EMBL" id="CP111023">
    <property type="protein sequence ID" value="WAR21839.1"/>
    <property type="molecule type" value="Genomic_DNA"/>
</dbReference>
<dbReference type="Proteomes" id="UP001164746">
    <property type="component" value="Chromosome 12"/>
</dbReference>
<keyword evidence="6" id="KW-1185">Reference proteome</keyword>
<evidence type="ECO:0000259" key="4">
    <source>
        <dbReference type="Pfam" id="PF16516"/>
    </source>
</evidence>
<dbReference type="Pfam" id="PF16516">
    <property type="entry name" value="CC2-LZ"/>
    <property type="match status" value="1"/>
</dbReference>
<keyword evidence="1 2" id="KW-0175">Coiled coil</keyword>
<feature type="compositionally biased region" description="Low complexity" evidence="3">
    <location>
        <begin position="604"/>
        <end position="613"/>
    </location>
</feature>
<proteinExistence type="predicted"/>
<protein>
    <submittedName>
        <fullName evidence="5">TNIP2-like protein</fullName>
    </submittedName>
</protein>
<feature type="compositionally biased region" description="Basic and acidic residues" evidence="3">
    <location>
        <begin position="592"/>
        <end position="603"/>
    </location>
</feature>
<gene>
    <name evidence="5" type="ORF">MAR_015813</name>
</gene>
<evidence type="ECO:0000313" key="6">
    <source>
        <dbReference type="Proteomes" id="UP001164746"/>
    </source>
</evidence>
<feature type="compositionally biased region" description="Polar residues" evidence="3">
    <location>
        <begin position="626"/>
        <end position="648"/>
    </location>
</feature>
<accession>A0ABY7FKG5</accession>
<dbReference type="InterPro" id="IPR032419">
    <property type="entry name" value="CC2-LZ_dom"/>
</dbReference>
<evidence type="ECO:0000256" key="3">
    <source>
        <dbReference type="SAM" id="MobiDB-lite"/>
    </source>
</evidence>
<feature type="compositionally biased region" description="Polar residues" evidence="3">
    <location>
        <begin position="556"/>
        <end position="574"/>
    </location>
</feature>
<dbReference type="PANTHER" id="PTHR31838">
    <property type="entry name" value="CENTROSOMAL PROTEIN OF 55 KDA"/>
    <property type="match status" value="1"/>
</dbReference>
<dbReference type="Gene3D" id="1.20.5.990">
    <property type="entry name" value="Nemo cc2-lz domain - 1d5 darpin complex"/>
    <property type="match status" value="1"/>
</dbReference>
<evidence type="ECO:0000256" key="1">
    <source>
        <dbReference type="ARBA" id="ARBA00023054"/>
    </source>
</evidence>
<organism evidence="5 6">
    <name type="scientific">Mya arenaria</name>
    <name type="common">Soft-shell clam</name>
    <dbReference type="NCBI Taxonomy" id="6604"/>
    <lineage>
        <taxon>Eukaryota</taxon>
        <taxon>Metazoa</taxon>
        <taxon>Spiralia</taxon>
        <taxon>Lophotrochozoa</taxon>
        <taxon>Mollusca</taxon>
        <taxon>Bivalvia</taxon>
        <taxon>Autobranchia</taxon>
        <taxon>Heteroconchia</taxon>
        <taxon>Euheterodonta</taxon>
        <taxon>Imparidentia</taxon>
        <taxon>Neoheterodontei</taxon>
        <taxon>Myida</taxon>
        <taxon>Myoidea</taxon>
        <taxon>Myidae</taxon>
        <taxon>Mya</taxon>
    </lineage>
</organism>
<name>A0ABY7FKG5_MYAAR</name>
<evidence type="ECO:0000256" key="2">
    <source>
        <dbReference type="SAM" id="Coils"/>
    </source>
</evidence>
<feature type="coiled-coil region" evidence="2">
    <location>
        <begin position="368"/>
        <end position="462"/>
    </location>
</feature>
<feature type="compositionally biased region" description="Basic and acidic residues" evidence="3">
    <location>
        <begin position="614"/>
        <end position="623"/>
    </location>
</feature>